<dbReference type="RefSeq" id="WP_284378234.1">
    <property type="nucleotide sequence ID" value="NZ_BSNM01000003.1"/>
</dbReference>
<dbReference type="Proteomes" id="UP001161389">
    <property type="component" value="Unassembled WGS sequence"/>
</dbReference>
<evidence type="ECO:0000313" key="2">
    <source>
        <dbReference type="Proteomes" id="UP001161389"/>
    </source>
</evidence>
<dbReference type="AlphaFoldDB" id="A0AA37S6B3"/>
<dbReference type="EMBL" id="BSNM01000003">
    <property type="protein sequence ID" value="GLQ29955.1"/>
    <property type="molecule type" value="Genomic_DNA"/>
</dbReference>
<keyword evidence="2" id="KW-1185">Reference proteome</keyword>
<organism evidence="1 2">
    <name type="scientific">Litoribrevibacter albus</name>
    <dbReference type="NCBI Taxonomy" id="1473156"/>
    <lineage>
        <taxon>Bacteria</taxon>
        <taxon>Pseudomonadati</taxon>
        <taxon>Pseudomonadota</taxon>
        <taxon>Gammaproteobacteria</taxon>
        <taxon>Oceanospirillales</taxon>
        <taxon>Oceanospirillaceae</taxon>
        <taxon>Litoribrevibacter</taxon>
    </lineage>
</organism>
<protein>
    <submittedName>
        <fullName evidence="1">Uncharacterized protein</fullName>
    </submittedName>
</protein>
<name>A0AA37S6B3_9GAMM</name>
<reference evidence="1" key="2">
    <citation type="submission" date="2023-01" db="EMBL/GenBank/DDBJ databases">
        <title>Draft genome sequence of Litoribrevibacter albus strain NBRC 110071.</title>
        <authorList>
            <person name="Sun Q."/>
            <person name="Mori K."/>
        </authorList>
    </citation>
    <scope>NUCLEOTIDE SEQUENCE</scope>
    <source>
        <strain evidence="1">NBRC 110071</strain>
    </source>
</reference>
<proteinExistence type="predicted"/>
<evidence type="ECO:0000313" key="1">
    <source>
        <dbReference type="EMBL" id="GLQ29955.1"/>
    </source>
</evidence>
<accession>A0AA37S6B3</accession>
<reference evidence="1" key="1">
    <citation type="journal article" date="2014" name="Int. J. Syst. Evol. Microbiol.">
        <title>Complete genome sequence of Corynebacterium casei LMG S-19264T (=DSM 44701T), isolated from a smear-ripened cheese.</title>
        <authorList>
            <consortium name="US DOE Joint Genome Institute (JGI-PGF)"/>
            <person name="Walter F."/>
            <person name="Albersmeier A."/>
            <person name="Kalinowski J."/>
            <person name="Ruckert C."/>
        </authorList>
    </citation>
    <scope>NUCLEOTIDE SEQUENCE</scope>
    <source>
        <strain evidence="1">NBRC 110071</strain>
    </source>
</reference>
<gene>
    <name evidence="1" type="ORF">GCM10007876_04330</name>
</gene>
<comment type="caution">
    <text evidence="1">The sequence shown here is derived from an EMBL/GenBank/DDBJ whole genome shotgun (WGS) entry which is preliminary data.</text>
</comment>
<sequence length="122" mass="14341">MKTVKVSELSTKEQWIEFIDITKELTLKDLDGALDIYGEDEEVYLVINLYQNESSSIEYFFKPLIEQESRMALLSLLEENNFSLSALLNLILTSSYIEEEMGQVLIFDQIKIFRERFSDLKR</sequence>